<dbReference type="RefSeq" id="XP_053592632.1">
    <property type="nucleotide sequence ID" value="XM_053723987.1"/>
</dbReference>
<feature type="compositionally biased region" description="Pro residues" evidence="1">
    <location>
        <begin position="303"/>
        <end position="315"/>
    </location>
</feature>
<protein>
    <recommendedName>
        <fullName evidence="5">Peptidase S1 domain-containing protein</fullName>
    </recommendedName>
</protein>
<dbReference type="PANTHER" id="PTHR34005">
    <property type="entry name" value="PROTEIN CBG15054-RELATED"/>
    <property type="match status" value="1"/>
</dbReference>
<dbReference type="EMBL" id="WUAV01000001">
    <property type="protein sequence ID" value="KAF1771515.1"/>
    <property type="molecule type" value="Genomic_DNA"/>
</dbReference>
<accession>A0A6A5HV47</accession>
<keyword evidence="2" id="KW-0732">Signal</keyword>
<feature type="signal peptide" evidence="2">
    <location>
        <begin position="1"/>
        <end position="21"/>
    </location>
</feature>
<evidence type="ECO:0000256" key="2">
    <source>
        <dbReference type="SAM" id="SignalP"/>
    </source>
</evidence>
<proteinExistence type="predicted"/>
<dbReference type="InterPro" id="IPR005514">
    <property type="entry name" value="DUF316"/>
</dbReference>
<dbReference type="Proteomes" id="UP000483820">
    <property type="component" value="Chromosome I"/>
</dbReference>
<gene>
    <name evidence="3" type="ORF">GCK72_003342</name>
</gene>
<dbReference type="KEGG" id="crq:GCK72_003342"/>
<dbReference type="CTD" id="78773599"/>
<feature type="region of interest" description="Disordered" evidence="1">
    <location>
        <begin position="297"/>
        <end position="352"/>
    </location>
</feature>
<dbReference type="PANTHER" id="PTHR34005:SF2">
    <property type="entry name" value="DUF4817 DOMAIN-CONTAINING PROTEIN-RELATED"/>
    <property type="match status" value="1"/>
</dbReference>
<reference evidence="3 4" key="1">
    <citation type="submission" date="2019-12" db="EMBL/GenBank/DDBJ databases">
        <title>Chromosome-level assembly of the Caenorhabditis remanei genome.</title>
        <authorList>
            <person name="Teterina A.A."/>
            <person name="Willis J.H."/>
            <person name="Phillips P.C."/>
        </authorList>
    </citation>
    <scope>NUCLEOTIDE SEQUENCE [LARGE SCALE GENOMIC DNA]</scope>
    <source>
        <strain evidence="3 4">PX506</strain>
        <tissue evidence="3">Whole organism</tissue>
    </source>
</reference>
<dbReference type="Pfam" id="PF03761">
    <property type="entry name" value="DUF316"/>
    <property type="match status" value="1"/>
</dbReference>
<organism evidence="3 4">
    <name type="scientific">Caenorhabditis remanei</name>
    <name type="common">Caenorhabditis vulgaris</name>
    <dbReference type="NCBI Taxonomy" id="31234"/>
    <lineage>
        <taxon>Eukaryota</taxon>
        <taxon>Metazoa</taxon>
        <taxon>Ecdysozoa</taxon>
        <taxon>Nematoda</taxon>
        <taxon>Chromadorea</taxon>
        <taxon>Rhabditida</taxon>
        <taxon>Rhabditina</taxon>
        <taxon>Rhabditomorpha</taxon>
        <taxon>Rhabditoidea</taxon>
        <taxon>Rhabditidae</taxon>
        <taxon>Peloderinae</taxon>
        <taxon>Caenorhabditis</taxon>
    </lineage>
</organism>
<feature type="compositionally biased region" description="Low complexity" evidence="1">
    <location>
        <begin position="316"/>
        <end position="327"/>
    </location>
</feature>
<dbReference type="AlphaFoldDB" id="A0A6A5HV47"/>
<evidence type="ECO:0000313" key="3">
    <source>
        <dbReference type="EMBL" id="KAF1771515.1"/>
    </source>
</evidence>
<evidence type="ECO:0000313" key="4">
    <source>
        <dbReference type="Proteomes" id="UP000483820"/>
    </source>
</evidence>
<feature type="chain" id="PRO_5025482465" description="Peptidase S1 domain-containing protein" evidence="2">
    <location>
        <begin position="22"/>
        <end position="394"/>
    </location>
</feature>
<name>A0A6A5HV47_CAERE</name>
<dbReference type="GeneID" id="78773599"/>
<sequence>MKFQSIIHYLILIVVVRNGDAPQQMTGKLSKEKNDQRLATCGKEVLARSSAQVPHEPSWLLWAMTKNPHKDSSDTGVSLATFISCRHVLTSSQVVLYDNKTHIPVPDEVLAQISLYYVDCLRKNPPNCEPLRFQLKQAYILNYCRINKGDWALGQALMVVDIGMDFKMSPPCLEDETTDVVKGNREMNVYTLKGGGVMYNKLPILDKKEDLIVFDQYNSIGDRGGPVMKRVNSKETLIGLSMQSINEKFSVAWRVSFSDWDLCGVVGVCSRAELGPDPPLPPSTPTTELIPKEQLTTPLKTPEAPPPPPTSPPEPSTEAPPTRAAPPARRREDDDTDDEMYLKRKKEKEEAAMYEDEDTDILISKDDLNDCDGRRGGLQSIFLCLFVFYWFLCE</sequence>
<comment type="caution">
    <text evidence="3">The sequence shown here is derived from an EMBL/GenBank/DDBJ whole genome shotgun (WGS) entry which is preliminary data.</text>
</comment>
<evidence type="ECO:0000256" key="1">
    <source>
        <dbReference type="SAM" id="MobiDB-lite"/>
    </source>
</evidence>
<evidence type="ECO:0008006" key="5">
    <source>
        <dbReference type="Google" id="ProtNLM"/>
    </source>
</evidence>